<reference evidence="2 3" key="1">
    <citation type="submission" date="2020-04" db="EMBL/GenBank/DDBJ databases">
        <title>Nesterenkonia sp. nov., isolated from marine sediment.</title>
        <authorList>
            <person name="Zhang G."/>
        </authorList>
    </citation>
    <scope>NUCLEOTIDE SEQUENCE [LARGE SCALE GENOMIC DNA]</scope>
    <source>
        <strain evidence="2 3">MY13</strain>
    </source>
</reference>
<feature type="region of interest" description="Disordered" evidence="1">
    <location>
        <begin position="22"/>
        <end position="42"/>
    </location>
</feature>
<gene>
    <name evidence="2" type="ORF">HGQ17_09885</name>
</gene>
<organism evidence="2 3">
    <name type="scientific">Nesterenkonia sedimenti</name>
    <dbReference type="NCBI Taxonomy" id="1463632"/>
    <lineage>
        <taxon>Bacteria</taxon>
        <taxon>Bacillati</taxon>
        <taxon>Actinomycetota</taxon>
        <taxon>Actinomycetes</taxon>
        <taxon>Micrococcales</taxon>
        <taxon>Micrococcaceae</taxon>
        <taxon>Nesterenkonia</taxon>
    </lineage>
</organism>
<accession>A0A7X8TK76</accession>
<keyword evidence="3" id="KW-1185">Reference proteome</keyword>
<dbReference type="Proteomes" id="UP000523139">
    <property type="component" value="Unassembled WGS sequence"/>
</dbReference>
<dbReference type="RefSeq" id="WP_168887777.1">
    <property type="nucleotide sequence ID" value="NZ_JABAHY010000008.1"/>
</dbReference>
<protein>
    <submittedName>
        <fullName evidence="2">Uncharacterized protein</fullName>
    </submittedName>
</protein>
<evidence type="ECO:0000313" key="3">
    <source>
        <dbReference type="Proteomes" id="UP000523139"/>
    </source>
</evidence>
<evidence type="ECO:0000313" key="2">
    <source>
        <dbReference type="EMBL" id="NLS10296.1"/>
    </source>
</evidence>
<proteinExistence type="predicted"/>
<comment type="caution">
    <text evidence="2">The sequence shown here is derived from an EMBL/GenBank/DDBJ whole genome shotgun (WGS) entry which is preliminary data.</text>
</comment>
<dbReference type="AlphaFoldDB" id="A0A7X8TK76"/>
<name>A0A7X8TK76_9MICC</name>
<sequence length="118" mass="12974">MSTAKQACVNALFDTGAELERREYRTVHQDQPTPTDQTDHDGDHHVVLLTSHQQQYRIEVSLSGPSGSCCLQRSATVTIHPGEASEHLLLSGSPETDTTDLQSTLSAMIRHHILQEDG</sequence>
<dbReference type="EMBL" id="JABAHY010000008">
    <property type="protein sequence ID" value="NLS10296.1"/>
    <property type="molecule type" value="Genomic_DNA"/>
</dbReference>
<evidence type="ECO:0000256" key="1">
    <source>
        <dbReference type="SAM" id="MobiDB-lite"/>
    </source>
</evidence>